<comment type="caution">
    <text evidence="4">The sequence shown here is derived from an EMBL/GenBank/DDBJ whole genome shotgun (WGS) entry which is preliminary data.</text>
</comment>
<evidence type="ECO:0000313" key="5">
    <source>
        <dbReference type="Proteomes" id="UP000632339"/>
    </source>
</evidence>
<sequence>MHFFMRHYFRAFVRSGLFVLGLAGVAQVSLAQKQSYPKGYYQFPIRPGLPNSLAGGLGDLRSNHFHAGLDIRTQQREGLPVYAAAEGYVYKVAVQRTGYGNVIYLRHPNGQTTVYGHLLKFSDPLATWVRQEQYKKQTFEIDLFPEAGQFTFKKGEVIALSGNTGGSAGPHLHFEVRDSKDNYLNPLYFGFNEIQDVTPPKFVNLAIRPLDINGRVNGQFERKVYAPVKLKDGTWRLNAPVTATGIIGLDMVAHDQMTGTGFRYGLQCIEIRMDGQEVFSYNIEVFPNASTRDYNNLIDYETEQATGQRFLKCYVPDGNKFNLYKTNAINGKLNITDTLSHEVKVRISDSFENFSELIFTIKGEQQNPELPVYNTEVNPEYLQTEVQENTLIVRAKYYRSQEPFATFYTKGKEEQKKPDLYAGESAVFLTDLREKMPDSVKVGTTIVKTFLRSQVLPGIASSFKEAKWSVDFGNTSLFDTLFLMGQRNFNALTINNRGTALNDYIHATFTPEKSPEDKSRTFVYRYLNGDYRFLGGKWDGDMIRFDTRELGTFVIQPDTTPPRVRLVEHSQHRIRGFVGDGLSGVADFKALVNGEWVLLNYDFKKGYIWSEKLDDSQPFEGELVLEVTDRAGNSTILRTELVDLVVKPKKTKKRRR</sequence>
<keyword evidence="5" id="KW-1185">Reference proteome</keyword>
<dbReference type="EMBL" id="BMLI01000002">
    <property type="protein sequence ID" value="GGM99776.1"/>
    <property type="molecule type" value="Genomic_DNA"/>
</dbReference>
<feature type="chain" id="PRO_5046062361" description="M23ase beta-sheet core domain-containing protein" evidence="2">
    <location>
        <begin position="32"/>
        <end position="656"/>
    </location>
</feature>
<dbReference type="PANTHER" id="PTHR21666:SF289">
    <property type="entry name" value="L-ALA--D-GLU ENDOPEPTIDASE"/>
    <property type="match status" value="1"/>
</dbReference>
<dbReference type="CDD" id="cd12797">
    <property type="entry name" value="M23_peptidase"/>
    <property type="match status" value="1"/>
</dbReference>
<proteinExistence type="predicted"/>
<evidence type="ECO:0000256" key="2">
    <source>
        <dbReference type="SAM" id="SignalP"/>
    </source>
</evidence>
<dbReference type="InterPro" id="IPR050570">
    <property type="entry name" value="Cell_wall_metabolism_enzyme"/>
</dbReference>
<dbReference type="PANTHER" id="PTHR21666">
    <property type="entry name" value="PEPTIDASE-RELATED"/>
    <property type="match status" value="1"/>
</dbReference>
<accession>A0ABQ2I3X0</accession>
<evidence type="ECO:0000256" key="1">
    <source>
        <dbReference type="ARBA" id="ARBA00022729"/>
    </source>
</evidence>
<evidence type="ECO:0000313" key="4">
    <source>
        <dbReference type="EMBL" id="GGM99776.1"/>
    </source>
</evidence>
<reference evidence="5" key="1">
    <citation type="journal article" date="2019" name="Int. J. Syst. Evol. Microbiol.">
        <title>The Global Catalogue of Microorganisms (GCM) 10K type strain sequencing project: providing services to taxonomists for standard genome sequencing and annotation.</title>
        <authorList>
            <consortium name="The Broad Institute Genomics Platform"/>
            <consortium name="The Broad Institute Genome Sequencing Center for Infectious Disease"/>
            <person name="Wu L."/>
            <person name="Ma J."/>
        </authorList>
    </citation>
    <scope>NUCLEOTIDE SEQUENCE [LARGE SCALE GENOMIC DNA]</scope>
    <source>
        <strain evidence="5">CGMCC 1.6375</strain>
    </source>
</reference>
<evidence type="ECO:0000259" key="3">
    <source>
        <dbReference type="Pfam" id="PF01551"/>
    </source>
</evidence>
<organism evidence="4 5">
    <name type="scientific">Dyadobacter beijingensis</name>
    <dbReference type="NCBI Taxonomy" id="365489"/>
    <lineage>
        <taxon>Bacteria</taxon>
        <taxon>Pseudomonadati</taxon>
        <taxon>Bacteroidota</taxon>
        <taxon>Cytophagia</taxon>
        <taxon>Cytophagales</taxon>
        <taxon>Spirosomataceae</taxon>
        <taxon>Dyadobacter</taxon>
    </lineage>
</organism>
<feature type="signal peptide" evidence="2">
    <location>
        <begin position="1"/>
        <end position="31"/>
    </location>
</feature>
<dbReference type="Proteomes" id="UP000632339">
    <property type="component" value="Unassembled WGS sequence"/>
</dbReference>
<dbReference type="RefSeq" id="WP_026350333.1">
    <property type="nucleotide sequence ID" value="NZ_BMLI01000002.1"/>
</dbReference>
<dbReference type="SUPFAM" id="SSF51261">
    <property type="entry name" value="Duplicated hybrid motif"/>
    <property type="match status" value="1"/>
</dbReference>
<keyword evidence="1 2" id="KW-0732">Signal</keyword>
<dbReference type="Gene3D" id="2.70.70.10">
    <property type="entry name" value="Glucose Permease (Domain IIA)"/>
    <property type="match status" value="1"/>
</dbReference>
<gene>
    <name evidence="4" type="ORF">GCM10010967_37200</name>
</gene>
<protein>
    <recommendedName>
        <fullName evidence="3">M23ase beta-sheet core domain-containing protein</fullName>
    </recommendedName>
</protein>
<dbReference type="Pfam" id="PF01551">
    <property type="entry name" value="Peptidase_M23"/>
    <property type="match status" value="1"/>
</dbReference>
<feature type="domain" description="M23ase beta-sheet core" evidence="3">
    <location>
        <begin position="65"/>
        <end position="122"/>
    </location>
</feature>
<name>A0ABQ2I3X0_9BACT</name>
<dbReference type="InterPro" id="IPR016047">
    <property type="entry name" value="M23ase_b-sheet_dom"/>
</dbReference>
<dbReference type="InterPro" id="IPR011055">
    <property type="entry name" value="Dup_hybrid_motif"/>
</dbReference>